<keyword evidence="7" id="KW-1185">Reference proteome</keyword>
<evidence type="ECO:0000313" key="6">
    <source>
        <dbReference type="EMBL" id="MFG6432467.1"/>
    </source>
</evidence>
<dbReference type="PANTHER" id="PTHR30579">
    <property type="entry name" value="TRANSCRIPTIONAL REGULATOR"/>
    <property type="match status" value="1"/>
</dbReference>
<dbReference type="RefSeq" id="WP_394482353.1">
    <property type="nucleotide sequence ID" value="NZ_JBIGHV010000008.1"/>
</dbReference>
<sequence>MSAATMAPALQWDDLRVVLAIAEQGTLSAAAQQLNVSHPTLSRRLQRIERRLGTRLFDRLPTALRATEAGEEIRRVALRLSEEVAALEQRIGGLDAAADGTVRLTAPDAVAEYLLPGMLAAICQGHPGLQIDLLVTNQLVSLPQRKADIALRVTAKPDDALTGRQVGAVAMAVYAARSLADAPAGLPWVGFDAALACNGPGEWMARHVADGDIRLRANTLLGAAQAVRAGIGCGVLPCFVGGALPDLVRLGEPLPGLTQPLWMLMHPDTARLPRVRRASQALADQLRDAAARLTGQA</sequence>
<organism evidence="6 7">
    <name type="scientific">Pelomonas parva</name>
    <dbReference type="NCBI Taxonomy" id="3299032"/>
    <lineage>
        <taxon>Bacteria</taxon>
        <taxon>Pseudomonadati</taxon>
        <taxon>Pseudomonadota</taxon>
        <taxon>Betaproteobacteria</taxon>
        <taxon>Burkholderiales</taxon>
        <taxon>Sphaerotilaceae</taxon>
        <taxon>Roseateles</taxon>
    </lineage>
</organism>
<dbReference type="PANTHER" id="PTHR30579:SF3">
    <property type="entry name" value="TRANSCRIPTIONAL REGULATORY PROTEIN"/>
    <property type="match status" value="1"/>
</dbReference>
<evidence type="ECO:0000259" key="5">
    <source>
        <dbReference type="PROSITE" id="PS50931"/>
    </source>
</evidence>
<dbReference type="Pfam" id="PF00126">
    <property type="entry name" value="HTH_1"/>
    <property type="match status" value="1"/>
</dbReference>
<evidence type="ECO:0000313" key="7">
    <source>
        <dbReference type="Proteomes" id="UP001606210"/>
    </source>
</evidence>
<dbReference type="PRINTS" id="PR00039">
    <property type="entry name" value="HTHLYSR"/>
</dbReference>
<dbReference type="PROSITE" id="PS50931">
    <property type="entry name" value="HTH_LYSR"/>
    <property type="match status" value="1"/>
</dbReference>
<dbReference type="InterPro" id="IPR050176">
    <property type="entry name" value="LTTR"/>
</dbReference>
<dbReference type="InterPro" id="IPR036390">
    <property type="entry name" value="WH_DNA-bd_sf"/>
</dbReference>
<keyword evidence="2" id="KW-0805">Transcription regulation</keyword>
<feature type="domain" description="HTH lysR-type" evidence="5">
    <location>
        <begin position="10"/>
        <end position="67"/>
    </location>
</feature>
<dbReference type="SUPFAM" id="SSF53850">
    <property type="entry name" value="Periplasmic binding protein-like II"/>
    <property type="match status" value="1"/>
</dbReference>
<dbReference type="InterPro" id="IPR036388">
    <property type="entry name" value="WH-like_DNA-bd_sf"/>
</dbReference>
<dbReference type="Proteomes" id="UP001606210">
    <property type="component" value="Unassembled WGS sequence"/>
</dbReference>
<comment type="caution">
    <text evidence="6">The sequence shown here is derived from an EMBL/GenBank/DDBJ whole genome shotgun (WGS) entry which is preliminary data.</text>
</comment>
<dbReference type="InterPro" id="IPR005119">
    <property type="entry name" value="LysR_subst-bd"/>
</dbReference>
<keyword evidence="3" id="KW-0238">DNA-binding</keyword>
<dbReference type="Gene3D" id="1.10.10.10">
    <property type="entry name" value="Winged helix-like DNA-binding domain superfamily/Winged helix DNA-binding domain"/>
    <property type="match status" value="1"/>
</dbReference>
<dbReference type="Pfam" id="PF03466">
    <property type="entry name" value="LysR_substrate"/>
    <property type="match status" value="1"/>
</dbReference>
<accession>A0ABW7F762</accession>
<evidence type="ECO:0000256" key="4">
    <source>
        <dbReference type="ARBA" id="ARBA00023163"/>
    </source>
</evidence>
<dbReference type="SUPFAM" id="SSF46785">
    <property type="entry name" value="Winged helix' DNA-binding domain"/>
    <property type="match status" value="1"/>
</dbReference>
<evidence type="ECO:0000256" key="1">
    <source>
        <dbReference type="ARBA" id="ARBA00009437"/>
    </source>
</evidence>
<evidence type="ECO:0000256" key="2">
    <source>
        <dbReference type="ARBA" id="ARBA00023015"/>
    </source>
</evidence>
<gene>
    <name evidence="6" type="ORF">ACG00Y_21285</name>
</gene>
<dbReference type="EMBL" id="JBIGHV010000008">
    <property type="protein sequence ID" value="MFG6432467.1"/>
    <property type="molecule type" value="Genomic_DNA"/>
</dbReference>
<protein>
    <submittedName>
        <fullName evidence="6">LysR family transcriptional regulator</fullName>
    </submittedName>
</protein>
<proteinExistence type="inferred from homology"/>
<comment type="similarity">
    <text evidence="1">Belongs to the LysR transcriptional regulatory family.</text>
</comment>
<reference evidence="6 7" key="1">
    <citation type="submission" date="2024-08" db="EMBL/GenBank/DDBJ databases">
        <authorList>
            <person name="Lu H."/>
        </authorList>
    </citation>
    <scope>NUCLEOTIDE SEQUENCE [LARGE SCALE GENOMIC DNA]</scope>
    <source>
        <strain evidence="6 7">LYH14W</strain>
    </source>
</reference>
<dbReference type="InterPro" id="IPR000847">
    <property type="entry name" value="LysR_HTH_N"/>
</dbReference>
<evidence type="ECO:0000256" key="3">
    <source>
        <dbReference type="ARBA" id="ARBA00023125"/>
    </source>
</evidence>
<name>A0ABW7F762_9BURK</name>
<dbReference type="Gene3D" id="3.40.190.290">
    <property type="match status" value="1"/>
</dbReference>
<keyword evidence="4" id="KW-0804">Transcription</keyword>